<evidence type="ECO:0000313" key="2">
    <source>
        <dbReference type="EMBL" id="KFM75304.1"/>
    </source>
</evidence>
<protein>
    <submittedName>
        <fullName evidence="2">Uncharacterized protein</fullName>
    </submittedName>
</protein>
<evidence type="ECO:0000313" key="3">
    <source>
        <dbReference type="Proteomes" id="UP000054359"/>
    </source>
</evidence>
<name>A0A087UD65_STEMI</name>
<keyword evidence="3" id="KW-1185">Reference proteome</keyword>
<dbReference type="EMBL" id="KK119293">
    <property type="protein sequence ID" value="KFM75304.1"/>
    <property type="molecule type" value="Genomic_DNA"/>
</dbReference>
<feature type="region of interest" description="Disordered" evidence="1">
    <location>
        <begin position="1"/>
        <end position="29"/>
    </location>
</feature>
<evidence type="ECO:0000256" key="1">
    <source>
        <dbReference type="SAM" id="MobiDB-lite"/>
    </source>
</evidence>
<gene>
    <name evidence="2" type="ORF">X975_03472</name>
</gene>
<feature type="non-terminal residue" evidence="2">
    <location>
        <position position="77"/>
    </location>
</feature>
<feature type="compositionally biased region" description="Polar residues" evidence="1">
    <location>
        <begin position="15"/>
        <end position="29"/>
    </location>
</feature>
<sequence length="77" mass="8637">MDEIINGPNGDKNENVFNQDNNSSSKCPPTTNIALLVKSLKSALEEVEFSNSNGNLDTNGSIDKDTLFFLFKWLRRE</sequence>
<proteinExistence type="predicted"/>
<dbReference type="AlphaFoldDB" id="A0A087UD65"/>
<dbReference type="Proteomes" id="UP000054359">
    <property type="component" value="Unassembled WGS sequence"/>
</dbReference>
<organism evidence="2 3">
    <name type="scientific">Stegodyphus mimosarum</name>
    <name type="common">African social velvet spider</name>
    <dbReference type="NCBI Taxonomy" id="407821"/>
    <lineage>
        <taxon>Eukaryota</taxon>
        <taxon>Metazoa</taxon>
        <taxon>Ecdysozoa</taxon>
        <taxon>Arthropoda</taxon>
        <taxon>Chelicerata</taxon>
        <taxon>Arachnida</taxon>
        <taxon>Araneae</taxon>
        <taxon>Araneomorphae</taxon>
        <taxon>Entelegynae</taxon>
        <taxon>Eresoidea</taxon>
        <taxon>Eresidae</taxon>
        <taxon>Stegodyphus</taxon>
    </lineage>
</organism>
<accession>A0A087UD65</accession>
<reference evidence="2 3" key="1">
    <citation type="submission" date="2013-11" db="EMBL/GenBank/DDBJ databases">
        <title>Genome sequencing of Stegodyphus mimosarum.</title>
        <authorList>
            <person name="Bechsgaard J."/>
        </authorList>
    </citation>
    <scope>NUCLEOTIDE SEQUENCE [LARGE SCALE GENOMIC DNA]</scope>
</reference>